<evidence type="ECO:0000256" key="5">
    <source>
        <dbReference type="SAM" id="Phobius"/>
    </source>
</evidence>
<evidence type="ECO:0000256" key="3">
    <source>
        <dbReference type="ARBA" id="ARBA00022989"/>
    </source>
</evidence>
<keyword evidence="8" id="KW-1185">Reference proteome</keyword>
<keyword evidence="3 5" id="KW-1133">Transmembrane helix</keyword>
<feature type="domain" description="G-protein coupled receptors family 1 profile" evidence="6">
    <location>
        <begin position="38"/>
        <end position="297"/>
    </location>
</feature>
<keyword evidence="2 5" id="KW-0812">Transmembrane</keyword>
<evidence type="ECO:0000259" key="6">
    <source>
        <dbReference type="PROSITE" id="PS50262"/>
    </source>
</evidence>
<sequence length="313" mass="36266">MNSSSASTTTLSFNNSFLKPVILDSLGIGLSIIAICKTTFMILLIFARRQLIKPKERVLFLLSLNMFMNVLIFACFTLNMFTSMLLGHMNPDRADLHDNTLRCRLKIYISTIALISALYSNTLQALHRLFRIVYHHRPFFYRNIYLYMFGIVVEIHLGAILQLPVLLPGHYDYEDYHCQVYLTNWRGILIGASCVWLPPVISTIIIYVFTVSFIRRNLSKLTMRQKKRIKRDFIVIRRILWLVVFIILFGTPACSTPIVYHLFGYVGWWANHVTWLTFISSFTGMTVVHTYFAPHIHVLLVKSFSGRKPATMV</sequence>
<protein>
    <recommendedName>
        <fullName evidence="6">G-protein coupled receptors family 1 profile domain-containing protein</fullName>
    </recommendedName>
</protein>
<dbReference type="EMBL" id="CAJNOR010001344">
    <property type="protein sequence ID" value="CAF1125617.1"/>
    <property type="molecule type" value="Genomic_DNA"/>
</dbReference>
<gene>
    <name evidence="7" type="ORF">XAT740_LOCUS19623</name>
</gene>
<organism evidence="7 8">
    <name type="scientific">Adineta ricciae</name>
    <name type="common">Rotifer</name>
    <dbReference type="NCBI Taxonomy" id="249248"/>
    <lineage>
        <taxon>Eukaryota</taxon>
        <taxon>Metazoa</taxon>
        <taxon>Spiralia</taxon>
        <taxon>Gnathifera</taxon>
        <taxon>Rotifera</taxon>
        <taxon>Eurotatoria</taxon>
        <taxon>Bdelloidea</taxon>
        <taxon>Adinetida</taxon>
        <taxon>Adinetidae</taxon>
        <taxon>Adineta</taxon>
    </lineage>
</organism>
<keyword evidence="4 5" id="KW-0472">Membrane</keyword>
<evidence type="ECO:0000313" key="7">
    <source>
        <dbReference type="EMBL" id="CAF1125617.1"/>
    </source>
</evidence>
<name>A0A814QVE4_ADIRI</name>
<comment type="caution">
    <text evidence="7">The sequence shown here is derived from an EMBL/GenBank/DDBJ whole genome shotgun (WGS) entry which is preliminary data.</text>
</comment>
<dbReference type="Proteomes" id="UP000663828">
    <property type="component" value="Unassembled WGS sequence"/>
</dbReference>
<comment type="subcellular location">
    <subcellularLocation>
        <location evidence="1">Membrane</location>
    </subcellularLocation>
</comment>
<dbReference type="Gene3D" id="1.20.1070.10">
    <property type="entry name" value="Rhodopsin 7-helix transmembrane proteins"/>
    <property type="match status" value="1"/>
</dbReference>
<feature type="transmembrane region" description="Helical" evidence="5">
    <location>
        <begin position="26"/>
        <end position="46"/>
    </location>
</feature>
<dbReference type="InterPro" id="IPR017452">
    <property type="entry name" value="GPCR_Rhodpsn_7TM"/>
</dbReference>
<evidence type="ECO:0000313" key="8">
    <source>
        <dbReference type="Proteomes" id="UP000663828"/>
    </source>
</evidence>
<feature type="transmembrane region" description="Helical" evidence="5">
    <location>
        <begin position="144"/>
        <end position="167"/>
    </location>
</feature>
<reference evidence="7" key="1">
    <citation type="submission" date="2021-02" db="EMBL/GenBank/DDBJ databases">
        <authorList>
            <person name="Nowell W R."/>
        </authorList>
    </citation>
    <scope>NUCLEOTIDE SEQUENCE</scope>
</reference>
<dbReference type="PROSITE" id="PS50262">
    <property type="entry name" value="G_PROTEIN_RECEP_F1_2"/>
    <property type="match status" value="1"/>
</dbReference>
<accession>A0A814QVE4</accession>
<dbReference type="AlphaFoldDB" id="A0A814QVE4"/>
<evidence type="ECO:0000256" key="4">
    <source>
        <dbReference type="ARBA" id="ARBA00023136"/>
    </source>
</evidence>
<feature type="transmembrane region" description="Helical" evidence="5">
    <location>
        <begin position="105"/>
        <end position="123"/>
    </location>
</feature>
<feature type="transmembrane region" description="Helical" evidence="5">
    <location>
        <begin position="275"/>
        <end position="300"/>
    </location>
</feature>
<dbReference type="SUPFAM" id="SSF81321">
    <property type="entry name" value="Family A G protein-coupled receptor-like"/>
    <property type="match status" value="1"/>
</dbReference>
<feature type="transmembrane region" description="Helical" evidence="5">
    <location>
        <begin position="187"/>
        <end position="214"/>
    </location>
</feature>
<feature type="transmembrane region" description="Helical" evidence="5">
    <location>
        <begin position="235"/>
        <end position="263"/>
    </location>
</feature>
<dbReference type="GO" id="GO:0016020">
    <property type="term" value="C:membrane"/>
    <property type="evidence" value="ECO:0007669"/>
    <property type="project" value="UniProtKB-SubCell"/>
</dbReference>
<evidence type="ECO:0000256" key="2">
    <source>
        <dbReference type="ARBA" id="ARBA00022692"/>
    </source>
</evidence>
<proteinExistence type="predicted"/>
<evidence type="ECO:0000256" key="1">
    <source>
        <dbReference type="ARBA" id="ARBA00004370"/>
    </source>
</evidence>
<feature type="transmembrane region" description="Helical" evidence="5">
    <location>
        <begin position="58"/>
        <end position="85"/>
    </location>
</feature>